<evidence type="ECO:0000313" key="3">
    <source>
        <dbReference type="EMBL" id="TPR06109.1"/>
    </source>
</evidence>
<feature type="region of interest" description="Disordered" evidence="1">
    <location>
        <begin position="342"/>
        <end position="374"/>
    </location>
</feature>
<evidence type="ECO:0000313" key="4">
    <source>
        <dbReference type="Proteomes" id="UP000197666"/>
    </source>
</evidence>
<organism evidence="3 4">
    <name type="scientific">Aspergillus niger</name>
    <dbReference type="NCBI Taxonomy" id="5061"/>
    <lineage>
        <taxon>Eukaryota</taxon>
        <taxon>Fungi</taxon>
        <taxon>Dikarya</taxon>
        <taxon>Ascomycota</taxon>
        <taxon>Pezizomycotina</taxon>
        <taxon>Eurotiomycetes</taxon>
        <taxon>Eurotiomycetidae</taxon>
        <taxon>Eurotiales</taxon>
        <taxon>Aspergillaceae</taxon>
        <taxon>Aspergillus</taxon>
        <taxon>Aspergillus subgen. Circumdati</taxon>
    </lineage>
</organism>
<sequence>MKVAHSMRILKPALVIAMFAFLGLSVGTTSTPVSETPHTIVAAEDEFTTALSLSNYDLSEFTSYNFSTLYTKLIGFDGCSAAQRTQIFSGWQQSWKIMNHIYWAARKGIDYDEFVALEFLAPSLRNGDQKSQFREIFMNLATIQPGWLPSWLDWKLSVRCDDPESRCPSPVHAYAGQNDTKYDVAYINFCEEYFSLQTLDEVMRYTNRTEYDDPNICGNMYLYGENQARVWLHELLHIDWVSKANQYGRNNHVTDIKVGYRNFHGSTTWFSAYGPLLCKALARATISPGFWVIQNADSLTMYMIAKYVQDKMGAYPHLPWAPEPPSSVDMPMEVGNLFTVYPNGTGVPSKDNIPDDERESGDNDNGYVADNENSVDAHPDKVVLKSWPLRTDYPTAYLSIWSSWAGRTAAPTPVVESQRLSQVLLVPQ</sequence>
<evidence type="ECO:0000256" key="1">
    <source>
        <dbReference type="SAM" id="MobiDB-lite"/>
    </source>
</evidence>
<comment type="caution">
    <text evidence="3">The sequence shown here is derived from an EMBL/GenBank/DDBJ whole genome shotgun (WGS) entry which is preliminary data.</text>
</comment>
<dbReference type="Proteomes" id="UP000197666">
    <property type="component" value="Unassembled WGS sequence"/>
</dbReference>
<dbReference type="VEuPathDB" id="FungiDB:ATCC64974_37010"/>
<dbReference type="EMBL" id="NKJJ02000010">
    <property type="protein sequence ID" value="TPR06109.1"/>
    <property type="molecule type" value="Genomic_DNA"/>
</dbReference>
<accession>A0A254U874</accession>
<reference evidence="4" key="1">
    <citation type="submission" date="2018-10" db="EMBL/GenBank/DDBJ databases">
        <title>FDA dAtabase for Regulatory Grade micrObial Sequences (FDA-ARGOS): Supporting development and validation of Infectious Disease Dx tests.</title>
        <authorList>
            <person name="Kerrigan L."/>
            <person name="Tallon L."/>
            <person name="Sadzewicz L."/>
            <person name="Sengamalay N."/>
            <person name="Ott S."/>
            <person name="Godinez A."/>
            <person name="Nagaraj S."/>
            <person name="Vavikolanu K."/>
            <person name="Nadendla S."/>
            <person name="George J."/>
            <person name="Sichtig H."/>
        </authorList>
    </citation>
    <scope>NUCLEOTIDE SEQUENCE [LARGE SCALE GENOMIC DNA]</scope>
    <source>
        <strain evidence="4">FDAARGOS_311</strain>
    </source>
</reference>
<dbReference type="VEuPathDB" id="FungiDB:M747DRAFT_243592"/>
<dbReference type="AlphaFoldDB" id="A0A254U874"/>
<feature type="signal peptide" evidence="2">
    <location>
        <begin position="1"/>
        <end position="30"/>
    </location>
</feature>
<dbReference type="VEuPathDB" id="FungiDB:An12g05330"/>
<gene>
    <name evidence="3" type="ORF">CAN33_0019770</name>
</gene>
<dbReference type="GO" id="GO:0008237">
    <property type="term" value="F:metallopeptidase activity"/>
    <property type="evidence" value="ECO:0007669"/>
    <property type="project" value="InterPro"/>
</dbReference>
<protein>
    <submittedName>
        <fullName evidence="3">Cytochrome P450 family protein</fullName>
    </submittedName>
</protein>
<name>A0A254U874_ASPNG</name>
<proteinExistence type="predicted"/>
<feature type="chain" id="PRO_5015076326" evidence="2">
    <location>
        <begin position="31"/>
        <end position="428"/>
    </location>
</feature>
<evidence type="ECO:0000256" key="2">
    <source>
        <dbReference type="SAM" id="SignalP"/>
    </source>
</evidence>
<dbReference type="VEuPathDB" id="FungiDB:ASPNIDRAFT2_42341"/>
<dbReference type="InterPro" id="IPR024079">
    <property type="entry name" value="MetalloPept_cat_dom_sf"/>
</dbReference>
<dbReference type="Gene3D" id="3.40.390.10">
    <property type="entry name" value="Collagenase (Catalytic Domain)"/>
    <property type="match status" value="1"/>
</dbReference>
<keyword evidence="2" id="KW-0732">Signal</keyword>
<dbReference type="SUPFAM" id="SSF55486">
    <property type="entry name" value="Metalloproteases ('zincins'), catalytic domain"/>
    <property type="match status" value="1"/>
</dbReference>